<dbReference type="Pfam" id="PF13416">
    <property type="entry name" value="SBP_bac_8"/>
    <property type="match status" value="1"/>
</dbReference>
<name>A0A1H2LW24_9ACTN</name>
<dbReference type="PROSITE" id="PS51257">
    <property type="entry name" value="PROKAR_LIPOPROTEIN"/>
    <property type="match status" value="1"/>
</dbReference>
<dbReference type="Gene3D" id="3.40.190.10">
    <property type="entry name" value="Periplasmic binding protein-like II"/>
    <property type="match status" value="1"/>
</dbReference>
<dbReference type="OrthoDB" id="3226017at2"/>
<feature type="chain" id="PRO_5039705011" evidence="1">
    <location>
        <begin position="19"/>
        <end position="427"/>
    </location>
</feature>
<dbReference type="InterPro" id="IPR006059">
    <property type="entry name" value="SBP"/>
</dbReference>
<evidence type="ECO:0000313" key="3">
    <source>
        <dbReference type="Proteomes" id="UP000182977"/>
    </source>
</evidence>
<organism evidence="2 3">
    <name type="scientific">Jiangella alkaliphila</name>
    <dbReference type="NCBI Taxonomy" id="419479"/>
    <lineage>
        <taxon>Bacteria</taxon>
        <taxon>Bacillati</taxon>
        <taxon>Actinomycetota</taxon>
        <taxon>Actinomycetes</taxon>
        <taxon>Jiangellales</taxon>
        <taxon>Jiangellaceae</taxon>
        <taxon>Jiangella</taxon>
    </lineage>
</organism>
<dbReference type="SUPFAM" id="SSF53850">
    <property type="entry name" value="Periplasmic binding protein-like II"/>
    <property type="match status" value="1"/>
</dbReference>
<dbReference type="Proteomes" id="UP000182977">
    <property type="component" value="Chromosome I"/>
</dbReference>
<dbReference type="PANTHER" id="PTHR43649:SF32">
    <property type="entry name" value="SUGAR BINDING SECRETED PROTEIN"/>
    <property type="match status" value="1"/>
</dbReference>
<dbReference type="EMBL" id="LT629791">
    <property type="protein sequence ID" value="SDU85064.1"/>
    <property type="molecule type" value="Genomic_DNA"/>
</dbReference>
<keyword evidence="3" id="KW-1185">Reference proteome</keyword>
<protein>
    <submittedName>
        <fullName evidence="2">Cellobiose transport system substrate-binding protein</fullName>
    </submittedName>
</protein>
<evidence type="ECO:0000256" key="1">
    <source>
        <dbReference type="SAM" id="SignalP"/>
    </source>
</evidence>
<dbReference type="AlphaFoldDB" id="A0A1H2LW24"/>
<gene>
    <name evidence="2" type="ORF">SAMN04488563_6727</name>
</gene>
<sequence>MKASTGAAWLATAAVAVALTGCGGDDDPSAESGGGGDSGESITLNVWGFADLSAELVEQYEAEHPGVDIQTKISDYDAAHQTLLTALAAGQGPDVAQIAVDYMGEFVGNSAAFTDLRDFGAEDIAGDFLDWRWNAGVASDGAVVGIPTDVGGMAIAYRTDLFQAAGLPTDRGQVGALWPDWDGYLAAGEQYVAATGQPFVDAGKAIFRAASNQADEKYYDEDGNLIFADSPAIREAWDYSMAAIDAGLSADLATWSPEWFAGMANGGFATIPAPAWMLGTIEQQAPDTAGLWDIATLPGTAGNDGGSYLAIPKEAPNAQAAYDFITWLEAPEQQLALFEATNTFPSTPELYTNPAVTGLTNPFFNDAPVGEIYIASVESVQGYPIGADSRIVEQQFEAAVGRVEQDAQSADDAWDQAIEDAERETAH</sequence>
<evidence type="ECO:0000313" key="2">
    <source>
        <dbReference type="EMBL" id="SDU85064.1"/>
    </source>
</evidence>
<accession>A0A1H2LW24</accession>
<dbReference type="PANTHER" id="PTHR43649">
    <property type="entry name" value="ARABINOSE-BINDING PROTEIN-RELATED"/>
    <property type="match status" value="1"/>
</dbReference>
<keyword evidence="1" id="KW-0732">Signal</keyword>
<reference evidence="3" key="1">
    <citation type="submission" date="2016-10" db="EMBL/GenBank/DDBJ databases">
        <authorList>
            <person name="Varghese N."/>
            <person name="Submissions S."/>
        </authorList>
    </citation>
    <scope>NUCLEOTIDE SEQUENCE [LARGE SCALE GENOMIC DNA]</scope>
    <source>
        <strain evidence="3">DSM 45079</strain>
    </source>
</reference>
<proteinExistence type="predicted"/>
<dbReference type="InterPro" id="IPR050490">
    <property type="entry name" value="Bact_solute-bd_prot1"/>
</dbReference>
<feature type="signal peptide" evidence="1">
    <location>
        <begin position="1"/>
        <end position="18"/>
    </location>
</feature>
<dbReference type="STRING" id="419479.SAMN04488563_6727"/>
<dbReference type="RefSeq" id="WP_052763165.1">
    <property type="nucleotide sequence ID" value="NZ_LBMC01000076.1"/>
</dbReference>